<gene>
    <name evidence="1" type="ORF">OUZ56_007491</name>
</gene>
<reference evidence="1 2" key="1">
    <citation type="journal article" date="2023" name="Nucleic Acids Res.">
        <title>The hologenome of Daphnia magna reveals possible DNA methylation and microbiome-mediated evolution of the host genome.</title>
        <authorList>
            <person name="Chaturvedi A."/>
            <person name="Li X."/>
            <person name="Dhandapani V."/>
            <person name="Marshall H."/>
            <person name="Kissane S."/>
            <person name="Cuenca-Cambronero M."/>
            <person name="Asole G."/>
            <person name="Calvet F."/>
            <person name="Ruiz-Romero M."/>
            <person name="Marangio P."/>
            <person name="Guigo R."/>
            <person name="Rago D."/>
            <person name="Mirbahai L."/>
            <person name="Eastwood N."/>
            <person name="Colbourne J.K."/>
            <person name="Zhou J."/>
            <person name="Mallon E."/>
            <person name="Orsini L."/>
        </authorList>
    </citation>
    <scope>NUCLEOTIDE SEQUENCE [LARGE SCALE GENOMIC DNA]</scope>
    <source>
        <strain evidence="1">LRV0_1</strain>
    </source>
</reference>
<name>A0ABR0AAA6_9CRUS</name>
<dbReference type="EMBL" id="JAOYFB010000037">
    <property type="protein sequence ID" value="KAK4022004.1"/>
    <property type="molecule type" value="Genomic_DNA"/>
</dbReference>
<organism evidence="1 2">
    <name type="scientific">Daphnia magna</name>
    <dbReference type="NCBI Taxonomy" id="35525"/>
    <lineage>
        <taxon>Eukaryota</taxon>
        <taxon>Metazoa</taxon>
        <taxon>Ecdysozoa</taxon>
        <taxon>Arthropoda</taxon>
        <taxon>Crustacea</taxon>
        <taxon>Branchiopoda</taxon>
        <taxon>Diplostraca</taxon>
        <taxon>Cladocera</taxon>
        <taxon>Anomopoda</taxon>
        <taxon>Daphniidae</taxon>
        <taxon>Daphnia</taxon>
    </lineage>
</organism>
<proteinExistence type="predicted"/>
<dbReference type="Proteomes" id="UP001234178">
    <property type="component" value="Unassembled WGS sequence"/>
</dbReference>
<accession>A0ABR0AAA6</accession>
<sequence length="124" mass="14174">MMEGRGVGEDKTTNERVKSSVILFIFAFGDDMRHCRNIFIVIVSEKNEKMKPQMGRLGTAKTEATRIRSIKTNKKKSLPLRTAKIEKPLPPVFPVSAESPDILLVVIDGRKKIRAEWEEKRARH</sequence>
<protein>
    <submittedName>
        <fullName evidence="1">Uncharacterized protein</fullName>
    </submittedName>
</protein>
<keyword evidence="2" id="KW-1185">Reference proteome</keyword>
<comment type="caution">
    <text evidence="1">The sequence shown here is derived from an EMBL/GenBank/DDBJ whole genome shotgun (WGS) entry which is preliminary data.</text>
</comment>
<evidence type="ECO:0000313" key="2">
    <source>
        <dbReference type="Proteomes" id="UP001234178"/>
    </source>
</evidence>
<evidence type="ECO:0000313" key="1">
    <source>
        <dbReference type="EMBL" id="KAK4022004.1"/>
    </source>
</evidence>